<feature type="region of interest" description="Disordered" evidence="2">
    <location>
        <begin position="618"/>
        <end position="643"/>
    </location>
</feature>
<dbReference type="SUPFAM" id="SSF51735">
    <property type="entry name" value="NAD(P)-binding Rossmann-fold domains"/>
    <property type="match status" value="2"/>
</dbReference>
<feature type="transmembrane region" description="Helical" evidence="3">
    <location>
        <begin position="64"/>
        <end position="81"/>
    </location>
</feature>
<organism evidence="5 6">
    <name type="scientific">Pseudooceanicola algae</name>
    <dbReference type="NCBI Taxonomy" id="1537215"/>
    <lineage>
        <taxon>Bacteria</taxon>
        <taxon>Pseudomonadati</taxon>
        <taxon>Pseudomonadota</taxon>
        <taxon>Alphaproteobacteria</taxon>
        <taxon>Rhodobacterales</taxon>
        <taxon>Paracoccaceae</taxon>
        <taxon>Pseudooceanicola</taxon>
    </lineage>
</organism>
<sequence>MAGTGKAEREQTAAMNMRFVTRLGRSEKAVILLLLDGLTALAALALSAGVLAPGAPGPLAAPRFAVAVLLAAVLVSRYLGLHRMQLLAYEKHGMVETCIVAAGLSAACALANSLPGPRLDPVQILLVGLLFLALSFAARLGLLRVTALLYRLARTRKRLLIYGAGRTGRQLAAALDADDSFRPVAFIDDNPRLQSLTIAGLQVFSPLRLANLVQRLDIDAIVLALPPDARRHKTQALAASECDVLSLPSVSDLLNGRAEVRHNCNLPLQDLLGRKNLDDEIPEAGDIYRGKVVLVTGAGGSIGSELCRQIAALGPARLILLDHSELALYTIARELTETWPALPLTQTLGSICEARLVQDLLPGVEVVLHAAAYKHVPLVQQNMLEGLRNNVLGTRVLARAAADAGVDRFLLVSSDKAVRPTGVMGATKRLCEEIVQDLAARRRGTQFAMVRFGNVMGSSGSVIPLFENQIARGGPVTVTHPEVTRYFMTVTEAVRLVLIAGSFSRGGDVFALDMGAPVRILQVARQMILGTGLTIRDPATQRGDIEIRITGLRDGEKLHEELFIGSDMLPTPHVRILRAQEDHLSQTEVAAALADLSRAIETRDEDLANATLHKWVYAPPGPSPRTELSHRAGRRTPGRKLRL</sequence>
<accession>A0A418SB60</accession>
<proteinExistence type="inferred from homology"/>
<dbReference type="CDD" id="cd05237">
    <property type="entry name" value="UDP_invert_4-6DH_SDR_e"/>
    <property type="match status" value="1"/>
</dbReference>
<comment type="similarity">
    <text evidence="1">Belongs to the polysaccharide synthase family.</text>
</comment>
<gene>
    <name evidence="5" type="ORF">PSAL_026070</name>
</gene>
<evidence type="ECO:0000256" key="1">
    <source>
        <dbReference type="ARBA" id="ARBA00007430"/>
    </source>
</evidence>
<protein>
    <recommendedName>
        <fullName evidence="4">Polysaccharide biosynthesis protein CapD-like domain-containing protein</fullName>
    </recommendedName>
</protein>
<evidence type="ECO:0000313" key="5">
    <source>
        <dbReference type="EMBL" id="QPM91354.1"/>
    </source>
</evidence>
<reference evidence="5 6" key="1">
    <citation type="submission" date="2020-08" db="EMBL/GenBank/DDBJ databases">
        <title>Genome sequence of Rhodobacteraceae bacterium Lw-13e.</title>
        <authorList>
            <person name="Poehlein A."/>
            <person name="Wolter L."/>
            <person name="Daniel R."/>
            <person name="Brinkhoff T."/>
        </authorList>
    </citation>
    <scope>NUCLEOTIDE SEQUENCE [LARGE SCALE GENOMIC DNA]</scope>
    <source>
        <strain evidence="5 6">Lw-13e</strain>
    </source>
</reference>
<evidence type="ECO:0000259" key="4">
    <source>
        <dbReference type="Pfam" id="PF02719"/>
    </source>
</evidence>
<evidence type="ECO:0000313" key="6">
    <source>
        <dbReference type="Proteomes" id="UP000283786"/>
    </source>
</evidence>
<dbReference type="AlphaFoldDB" id="A0A418SB60"/>
<dbReference type="Pfam" id="PF02719">
    <property type="entry name" value="Polysacc_synt_2"/>
    <property type="match status" value="1"/>
</dbReference>
<dbReference type="KEGG" id="palw:PSAL_026070"/>
<evidence type="ECO:0000256" key="2">
    <source>
        <dbReference type="SAM" id="MobiDB-lite"/>
    </source>
</evidence>
<evidence type="ECO:0000256" key="3">
    <source>
        <dbReference type="SAM" id="Phobius"/>
    </source>
</evidence>
<dbReference type="Gene3D" id="3.40.50.720">
    <property type="entry name" value="NAD(P)-binding Rossmann-like Domain"/>
    <property type="match status" value="2"/>
</dbReference>
<name>A0A418SB60_9RHOB</name>
<dbReference type="InterPro" id="IPR003869">
    <property type="entry name" value="Polysac_CapD-like"/>
</dbReference>
<dbReference type="PANTHER" id="PTHR43318">
    <property type="entry name" value="UDP-N-ACETYLGLUCOSAMINE 4,6-DEHYDRATASE"/>
    <property type="match status" value="1"/>
</dbReference>
<dbReference type="InterPro" id="IPR051203">
    <property type="entry name" value="Polysaccharide_Synthase-Rel"/>
</dbReference>
<dbReference type="Proteomes" id="UP000283786">
    <property type="component" value="Chromosome"/>
</dbReference>
<feature type="transmembrane region" description="Helical" evidence="3">
    <location>
        <begin position="124"/>
        <end position="150"/>
    </location>
</feature>
<keyword evidence="3" id="KW-1133">Transmembrane helix</keyword>
<keyword evidence="6" id="KW-1185">Reference proteome</keyword>
<feature type="compositionally biased region" description="Basic residues" evidence="2">
    <location>
        <begin position="631"/>
        <end position="643"/>
    </location>
</feature>
<keyword evidence="3" id="KW-0812">Transmembrane</keyword>
<dbReference type="PANTHER" id="PTHR43318:SF1">
    <property type="entry name" value="POLYSACCHARIDE BIOSYNTHESIS PROTEIN EPSC-RELATED"/>
    <property type="match status" value="1"/>
</dbReference>
<feature type="transmembrane region" description="Helical" evidence="3">
    <location>
        <begin position="29"/>
        <end position="52"/>
    </location>
</feature>
<dbReference type="InterPro" id="IPR036291">
    <property type="entry name" value="NAD(P)-bd_dom_sf"/>
</dbReference>
<dbReference type="EMBL" id="CP060436">
    <property type="protein sequence ID" value="QPM91354.1"/>
    <property type="molecule type" value="Genomic_DNA"/>
</dbReference>
<feature type="domain" description="Polysaccharide biosynthesis protein CapD-like" evidence="4">
    <location>
        <begin position="293"/>
        <end position="574"/>
    </location>
</feature>
<keyword evidence="3" id="KW-0472">Membrane</keyword>